<reference evidence="2" key="1">
    <citation type="journal article" date="2009" name="PLoS Genet.">
        <title>Sequencing, mapping, and analysis of 27,455 maize full-length cDNAs.</title>
        <authorList>
            <person name="Soderlund C."/>
            <person name="Descour A."/>
            <person name="Kudrna D."/>
            <person name="Bomhoff M."/>
            <person name="Boyd L."/>
            <person name="Currie J."/>
            <person name="Angelova A."/>
            <person name="Collura K."/>
            <person name="Wissotski M."/>
            <person name="Ashley E."/>
            <person name="Morrow D."/>
            <person name="Fernandes J."/>
            <person name="Walbot V."/>
            <person name="Yu Y."/>
        </authorList>
    </citation>
    <scope>NUCLEOTIDE SEQUENCE</scope>
    <source>
        <strain evidence="2">B73</strain>
    </source>
</reference>
<feature type="compositionally biased region" description="Low complexity" evidence="1">
    <location>
        <begin position="57"/>
        <end position="79"/>
    </location>
</feature>
<name>C4J406_MAIZE</name>
<evidence type="ECO:0000256" key="1">
    <source>
        <dbReference type="SAM" id="MobiDB-lite"/>
    </source>
</evidence>
<protein>
    <submittedName>
        <fullName evidence="2">Uncharacterized protein</fullName>
    </submittedName>
</protein>
<evidence type="ECO:0000313" key="2">
    <source>
        <dbReference type="EMBL" id="ACR35906.1"/>
    </source>
</evidence>
<organism evidence="2">
    <name type="scientific">Zea mays</name>
    <name type="common">Maize</name>
    <dbReference type="NCBI Taxonomy" id="4577"/>
    <lineage>
        <taxon>Eukaryota</taxon>
        <taxon>Viridiplantae</taxon>
        <taxon>Streptophyta</taxon>
        <taxon>Embryophyta</taxon>
        <taxon>Tracheophyta</taxon>
        <taxon>Spermatophyta</taxon>
        <taxon>Magnoliopsida</taxon>
        <taxon>Liliopsida</taxon>
        <taxon>Poales</taxon>
        <taxon>Poaceae</taxon>
        <taxon>PACMAD clade</taxon>
        <taxon>Panicoideae</taxon>
        <taxon>Andropogonodae</taxon>
        <taxon>Andropogoneae</taxon>
        <taxon>Tripsacinae</taxon>
        <taxon>Zea</taxon>
    </lineage>
</organism>
<sequence length="149" mass="16042">MVRHASAILRSCPIRSLRASFHHVIGTTWRRRSTPMASSMARANGTSGRPTDRHPGSTPNTSVVVVSNVSRRNTSWRSNASPVAAMCESSGSRAVSTLARLYRDTRARNGALDMSSCALARCRRHDSPSALKMPPPRTSKISSNSGPLG</sequence>
<feature type="region of interest" description="Disordered" evidence="1">
    <location>
        <begin position="32"/>
        <end position="89"/>
    </location>
</feature>
<reference evidence="2" key="2">
    <citation type="submission" date="2012-06" db="EMBL/GenBank/DDBJ databases">
        <authorList>
            <person name="Yu Y."/>
            <person name="Currie J."/>
            <person name="Lomeli R."/>
            <person name="Angelova A."/>
            <person name="Collura K."/>
            <person name="Wissotski M."/>
            <person name="Campos D."/>
            <person name="Kudrna D."/>
            <person name="Golser W."/>
            <person name="Ashely E."/>
            <person name="Descour A."/>
            <person name="Fernandes J."/>
            <person name="Soderlund C."/>
            <person name="Walbot V."/>
        </authorList>
    </citation>
    <scope>NUCLEOTIDE SEQUENCE</scope>
    <source>
        <strain evidence="2">B73</strain>
    </source>
</reference>
<dbReference type="AlphaFoldDB" id="C4J406"/>
<dbReference type="EMBL" id="BT085553">
    <property type="protein sequence ID" value="ACR35906.1"/>
    <property type="molecule type" value="mRNA"/>
</dbReference>
<feature type="region of interest" description="Disordered" evidence="1">
    <location>
        <begin position="126"/>
        <end position="149"/>
    </location>
</feature>
<feature type="compositionally biased region" description="Polar residues" evidence="1">
    <location>
        <begin position="139"/>
        <end position="149"/>
    </location>
</feature>
<proteinExistence type="evidence at transcript level"/>
<accession>C4J406</accession>